<feature type="domain" description="Spore germination protein N-terminal" evidence="9">
    <location>
        <begin position="23"/>
        <end position="198"/>
    </location>
</feature>
<name>A0AAX3WQU8_9BACI</name>
<evidence type="ECO:0000256" key="2">
    <source>
        <dbReference type="ARBA" id="ARBA00007886"/>
    </source>
</evidence>
<protein>
    <submittedName>
        <fullName evidence="10">Ger(X)C family spore germination protein</fullName>
    </submittedName>
</protein>
<dbReference type="InterPro" id="IPR057336">
    <property type="entry name" value="GerAC_N"/>
</dbReference>
<proteinExistence type="inferred from homology"/>
<dbReference type="PANTHER" id="PTHR35789:SF1">
    <property type="entry name" value="SPORE GERMINATION PROTEIN B3"/>
    <property type="match status" value="1"/>
</dbReference>
<evidence type="ECO:0000259" key="8">
    <source>
        <dbReference type="Pfam" id="PF05504"/>
    </source>
</evidence>
<evidence type="ECO:0000259" key="9">
    <source>
        <dbReference type="Pfam" id="PF25198"/>
    </source>
</evidence>
<dbReference type="GO" id="GO:0009847">
    <property type="term" value="P:spore germination"/>
    <property type="evidence" value="ECO:0007669"/>
    <property type="project" value="InterPro"/>
</dbReference>
<feature type="domain" description="Spore germination GerAC-like C-terminal" evidence="8">
    <location>
        <begin position="216"/>
        <end position="353"/>
    </location>
</feature>
<dbReference type="InterPro" id="IPR046953">
    <property type="entry name" value="Spore_GerAC-like_C"/>
</dbReference>
<dbReference type="AlphaFoldDB" id="A0AAX3WQU8"/>
<dbReference type="PROSITE" id="PS51257">
    <property type="entry name" value="PROKAR_LIPOPROTEIN"/>
    <property type="match status" value="1"/>
</dbReference>
<dbReference type="InterPro" id="IPR008844">
    <property type="entry name" value="Spore_GerAC-like"/>
</dbReference>
<sequence length="386" mass="44961">MNKHPLSLFIIIVSTFLLSGCWDINEPQRMYYINAVGVDFKDNLYEVYVQFINFDDVAKSEQPNPNIVPAEIGYAKGRTVDEAIYKLYNSSDQKIFWGHMRYMVFSESALEDERGIPAIDTFIRYRDTRYQIWVYCTKDPMNEILLTTPLLEGSHAVSKLSNPINPTRNETFILPRNLRDIVIGLNEPSHEINLPYVTMKKDWATSKEATEETFFSGIGILSKDGFKGSIENVSARGFQWTHNETKQGELTIKLDNHEDYLSVSIEKLKIIVEPIIKNEKQVSFEFHININATINGYKTKVTTDELRKKIKKEMRKEIRETYREGLKLDADIYRLSEVLYRDNVKMWKRLEKNGKIPLTENSIRKINIHINKINPGRKTFAETIKE</sequence>
<evidence type="ECO:0000313" key="11">
    <source>
        <dbReference type="Proteomes" id="UP001178322"/>
    </source>
</evidence>
<accession>A0AAX3WQU8</accession>
<dbReference type="Pfam" id="PF25198">
    <property type="entry name" value="Spore_GerAC_N"/>
    <property type="match status" value="1"/>
</dbReference>
<evidence type="ECO:0000256" key="6">
    <source>
        <dbReference type="ARBA" id="ARBA00023139"/>
    </source>
</evidence>
<keyword evidence="6" id="KW-0564">Palmitate</keyword>
<dbReference type="InterPro" id="IPR038501">
    <property type="entry name" value="Spore_GerAC_C_sf"/>
</dbReference>
<keyword evidence="7" id="KW-0449">Lipoprotein</keyword>
<reference evidence="10" key="1">
    <citation type="submission" date="2023-05" db="EMBL/GenBank/DDBJ databases">
        <title>Comparative genomics of Bacillaceae isolates and their secondary metabolite potential.</title>
        <authorList>
            <person name="Song L."/>
            <person name="Nielsen L.J."/>
            <person name="Mohite O."/>
            <person name="Xu X."/>
            <person name="Weber T."/>
            <person name="Kovacs A.T."/>
        </authorList>
    </citation>
    <scope>NUCLEOTIDE SEQUENCE</scope>
    <source>
        <strain evidence="10">LY1</strain>
    </source>
</reference>
<dbReference type="Proteomes" id="UP001178322">
    <property type="component" value="Chromosome"/>
</dbReference>
<comment type="similarity">
    <text evidence="2">Belongs to the GerABKC lipoprotein family.</text>
</comment>
<keyword evidence="5" id="KW-0472">Membrane</keyword>
<comment type="subcellular location">
    <subcellularLocation>
        <location evidence="1">Membrane</location>
        <topology evidence="1">Lipid-anchor</topology>
    </subcellularLocation>
</comment>
<dbReference type="Pfam" id="PF05504">
    <property type="entry name" value="Spore_GerAC"/>
    <property type="match status" value="1"/>
</dbReference>
<evidence type="ECO:0000256" key="3">
    <source>
        <dbReference type="ARBA" id="ARBA00022544"/>
    </source>
</evidence>
<dbReference type="EMBL" id="CP126101">
    <property type="protein sequence ID" value="WHY49482.1"/>
    <property type="molecule type" value="Genomic_DNA"/>
</dbReference>
<dbReference type="Gene3D" id="3.30.300.210">
    <property type="entry name" value="Nutrient germinant receptor protein C, domain 3"/>
    <property type="match status" value="1"/>
</dbReference>
<evidence type="ECO:0000313" key="10">
    <source>
        <dbReference type="EMBL" id="WHY49482.1"/>
    </source>
</evidence>
<keyword evidence="3" id="KW-0309">Germination</keyword>
<organism evidence="10 11">
    <name type="scientific">Lysinibacillus pakistanensis</name>
    <dbReference type="NCBI Taxonomy" id="759811"/>
    <lineage>
        <taxon>Bacteria</taxon>
        <taxon>Bacillati</taxon>
        <taxon>Bacillota</taxon>
        <taxon>Bacilli</taxon>
        <taxon>Bacillales</taxon>
        <taxon>Bacillaceae</taxon>
        <taxon>Lysinibacillus</taxon>
    </lineage>
</organism>
<gene>
    <name evidence="10" type="ORF">QNH24_14135</name>
</gene>
<dbReference type="RefSeq" id="WP_283868219.1">
    <property type="nucleotide sequence ID" value="NZ_CP126101.1"/>
</dbReference>
<evidence type="ECO:0000256" key="4">
    <source>
        <dbReference type="ARBA" id="ARBA00022729"/>
    </source>
</evidence>
<evidence type="ECO:0000256" key="1">
    <source>
        <dbReference type="ARBA" id="ARBA00004635"/>
    </source>
</evidence>
<evidence type="ECO:0000256" key="7">
    <source>
        <dbReference type="ARBA" id="ARBA00023288"/>
    </source>
</evidence>
<keyword evidence="4" id="KW-0732">Signal</keyword>
<dbReference type="PANTHER" id="PTHR35789">
    <property type="entry name" value="SPORE GERMINATION PROTEIN B3"/>
    <property type="match status" value="1"/>
</dbReference>
<evidence type="ECO:0000256" key="5">
    <source>
        <dbReference type="ARBA" id="ARBA00023136"/>
    </source>
</evidence>
<dbReference type="NCBIfam" id="TIGR02887">
    <property type="entry name" value="spore_ger_x_C"/>
    <property type="match status" value="1"/>
</dbReference>
<dbReference type="GO" id="GO:0016020">
    <property type="term" value="C:membrane"/>
    <property type="evidence" value="ECO:0007669"/>
    <property type="project" value="UniProtKB-SubCell"/>
</dbReference>